<dbReference type="EMBL" id="CAJVPD010000304">
    <property type="protein sequence ID" value="CAG8428911.1"/>
    <property type="molecule type" value="Genomic_DNA"/>
</dbReference>
<dbReference type="Proteomes" id="UP001152592">
    <property type="component" value="Unassembled WGS sequence"/>
</dbReference>
<accession>A0A9W4JYE3</accession>
<evidence type="ECO:0008006" key="3">
    <source>
        <dbReference type="Google" id="ProtNLM"/>
    </source>
</evidence>
<organism evidence="1 2">
    <name type="scientific">Penicillium salamii</name>
    <dbReference type="NCBI Taxonomy" id="1612424"/>
    <lineage>
        <taxon>Eukaryota</taxon>
        <taxon>Fungi</taxon>
        <taxon>Dikarya</taxon>
        <taxon>Ascomycota</taxon>
        <taxon>Pezizomycotina</taxon>
        <taxon>Eurotiomycetes</taxon>
        <taxon>Eurotiomycetidae</taxon>
        <taxon>Eurotiales</taxon>
        <taxon>Aspergillaceae</taxon>
        <taxon>Penicillium</taxon>
    </lineage>
</organism>
<dbReference type="OrthoDB" id="1933107at2759"/>
<name>A0A9W4JYE3_9EURO</name>
<reference evidence="1" key="1">
    <citation type="submission" date="2021-07" db="EMBL/GenBank/DDBJ databases">
        <authorList>
            <person name="Branca A.L. A."/>
        </authorList>
    </citation>
    <scope>NUCLEOTIDE SEQUENCE</scope>
</reference>
<dbReference type="SUPFAM" id="SSF56112">
    <property type="entry name" value="Protein kinase-like (PK-like)"/>
    <property type="match status" value="1"/>
</dbReference>
<sequence length="110" mass="12457">MLKSADGDTLLDGLSRECSKSYQPRVHGDYACVATDLFALGSAIYFIMTGHEVFPELDSLDDDDEILARFERGFFPKDDYTCSQIVEKCWKQQYQRADEVVSDLCLVQAT</sequence>
<protein>
    <recommendedName>
        <fullName evidence="3">Protein kinase domain-containing protein</fullName>
    </recommendedName>
</protein>
<proteinExistence type="predicted"/>
<comment type="caution">
    <text evidence="1">The sequence shown here is derived from an EMBL/GenBank/DDBJ whole genome shotgun (WGS) entry which is preliminary data.</text>
</comment>
<evidence type="ECO:0000313" key="1">
    <source>
        <dbReference type="EMBL" id="CAG8428911.1"/>
    </source>
</evidence>
<dbReference type="AlphaFoldDB" id="A0A9W4JYE3"/>
<dbReference type="InterPro" id="IPR011009">
    <property type="entry name" value="Kinase-like_dom_sf"/>
</dbReference>
<gene>
    <name evidence="1" type="ORF">PSALAMII_LOCUS10686</name>
</gene>
<evidence type="ECO:0000313" key="2">
    <source>
        <dbReference type="Proteomes" id="UP001152592"/>
    </source>
</evidence>